<accession>A0A2N5RZS2</accession>
<dbReference type="EMBL" id="PGCI01001219">
    <property type="protein sequence ID" value="PLW06444.1"/>
    <property type="molecule type" value="Genomic_DNA"/>
</dbReference>
<gene>
    <name evidence="1" type="ORF">PCASD_26339</name>
</gene>
<protein>
    <submittedName>
        <fullName evidence="1">Uncharacterized protein</fullName>
    </submittedName>
</protein>
<name>A0A2N5RZS2_9BASI</name>
<dbReference type="Proteomes" id="UP000235392">
    <property type="component" value="Unassembled WGS sequence"/>
</dbReference>
<dbReference type="AlphaFoldDB" id="A0A2N5RZS2"/>
<reference evidence="1 2" key="1">
    <citation type="submission" date="2017-11" db="EMBL/GenBank/DDBJ databases">
        <title>De novo assembly and phasing of dikaryotic genomes from two isolates of Puccinia coronata f. sp. avenae, the causal agent of oat crown rust.</title>
        <authorList>
            <person name="Miller M.E."/>
            <person name="Zhang Y."/>
            <person name="Omidvar V."/>
            <person name="Sperschneider J."/>
            <person name="Schwessinger B."/>
            <person name="Raley C."/>
            <person name="Palmer J.M."/>
            <person name="Garnica D."/>
            <person name="Upadhyaya N."/>
            <person name="Rathjen J."/>
            <person name="Taylor J.M."/>
            <person name="Park R.F."/>
            <person name="Dodds P.N."/>
            <person name="Hirsch C.D."/>
            <person name="Kianian S.F."/>
            <person name="Figueroa M."/>
        </authorList>
    </citation>
    <scope>NUCLEOTIDE SEQUENCE [LARGE SCALE GENOMIC DNA]</scope>
    <source>
        <strain evidence="1">12SD80</strain>
    </source>
</reference>
<evidence type="ECO:0000313" key="1">
    <source>
        <dbReference type="EMBL" id="PLW06444.1"/>
    </source>
</evidence>
<comment type="caution">
    <text evidence="1">The sequence shown here is derived from an EMBL/GenBank/DDBJ whole genome shotgun (WGS) entry which is preliminary data.</text>
</comment>
<evidence type="ECO:0000313" key="2">
    <source>
        <dbReference type="Proteomes" id="UP000235392"/>
    </source>
</evidence>
<sequence length="186" mass="20882">MGDVTATFGVASQIQLLTNFKLNGKLFTTKDRHRGNSLVEFQLGSTQRFGEVERIFESAKTLGKTCFIVNPFKEIVNKQDPYKDYPDLNCQLVQTKYEVTEVILSERIIGHFERCSNSRVRPVVGQALSDQSTCRRVGQACPISSWDRLHRTSRDRSDKSIRPVGSCFGRTVPVQPPVKHGCSSTA</sequence>
<organism evidence="1 2">
    <name type="scientific">Puccinia coronata f. sp. avenae</name>
    <dbReference type="NCBI Taxonomy" id="200324"/>
    <lineage>
        <taxon>Eukaryota</taxon>
        <taxon>Fungi</taxon>
        <taxon>Dikarya</taxon>
        <taxon>Basidiomycota</taxon>
        <taxon>Pucciniomycotina</taxon>
        <taxon>Pucciniomycetes</taxon>
        <taxon>Pucciniales</taxon>
        <taxon>Pucciniaceae</taxon>
        <taxon>Puccinia</taxon>
    </lineage>
</organism>
<proteinExistence type="predicted"/>